<dbReference type="Gene3D" id="1.20.1070.10">
    <property type="entry name" value="Rhodopsin 7-helix transmembrane proteins"/>
    <property type="match status" value="1"/>
</dbReference>
<feature type="transmembrane region" description="Helical" evidence="2">
    <location>
        <begin position="49"/>
        <end position="67"/>
    </location>
</feature>
<organism evidence="3 4">
    <name type="scientific">Aplysia californica</name>
    <name type="common">California sea hare</name>
    <dbReference type="NCBI Taxonomy" id="6500"/>
    <lineage>
        <taxon>Eukaryota</taxon>
        <taxon>Metazoa</taxon>
        <taxon>Spiralia</taxon>
        <taxon>Lophotrochozoa</taxon>
        <taxon>Mollusca</taxon>
        <taxon>Gastropoda</taxon>
        <taxon>Heterobranchia</taxon>
        <taxon>Euthyneura</taxon>
        <taxon>Tectipleura</taxon>
        <taxon>Aplysiida</taxon>
        <taxon>Aplysioidea</taxon>
        <taxon>Aplysiidae</taxon>
        <taxon>Aplysia</taxon>
    </lineage>
</organism>
<keyword evidence="2" id="KW-1133">Transmembrane helix</keyword>
<keyword evidence="2" id="KW-0472">Membrane</keyword>
<evidence type="ECO:0000313" key="4">
    <source>
        <dbReference type="RefSeq" id="XP_005104841.1"/>
    </source>
</evidence>
<feature type="compositionally biased region" description="Low complexity" evidence="1">
    <location>
        <begin position="269"/>
        <end position="287"/>
    </location>
</feature>
<dbReference type="Proteomes" id="UP000694888">
    <property type="component" value="Unplaced"/>
</dbReference>
<protein>
    <submittedName>
        <fullName evidence="4">POU domain, class 6, transcription factor 2</fullName>
    </submittedName>
</protein>
<feature type="transmembrane region" description="Helical" evidence="2">
    <location>
        <begin position="343"/>
        <end position="364"/>
    </location>
</feature>
<gene>
    <name evidence="4" type="primary">LOC101864003</name>
</gene>
<dbReference type="RefSeq" id="XP_005104841.1">
    <property type="nucleotide sequence ID" value="XM_005104784.3"/>
</dbReference>
<feature type="transmembrane region" description="Helical" evidence="2">
    <location>
        <begin position="16"/>
        <end position="37"/>
    </location>
</feature>
<reference evidence="4" key="1">
    <citation type="submission" date="2025-08" db="UniProtKB">
        <authorList>
            <consortium name="RefSeq"/>
        </authorList>
    </citation>
    <scope>IDENTIFICATION</scope>
</reference>
<feature type="region of interest" description="Disordered" evidence="1">
    <location>
        <begin position="220"/>
        <end position="326"/>
    </location>
</feature>
<feature type="compositionally biased region" description="Low complexity" evidence="1">
    <location>
        <begin position="315"/>
        <end position="326"/>
    </location>
</feature>
<feature type="transmembrane region" description="Helical" evidence="2">
    <location>
        <begin position="384"/>
        <end position="402"/>
    </location>
</feature>
<feature type="transmembrane region" description="Helical" evidence="2">
    <location>
        <begin position="165"/>
        <end position="184"/>
    </location>
</feature>
<feature type="transmembrane region" description="Helical" evidence="2">
    <location>
        <begin position="87"/>
        <end position="107"/>
    </location>
</feature>
<feature type="compositionally biased region" description="Pro residues" evidence="1">
    <location>
        <begin position="226"/>
        <end position="256"/>
    </location>
</feature>
<name>A0ABM0JYZ8_APLCA</name>
<feature type="compositionally biased region" description="Polar residues" evidence="1">
    <location>
        <begin position="288"/>
        <end position="302"/>
    </location>
</feature>
<keyword evidence="2" id="KW-0812">Transmembrane</keyword>
<feature type="transmembrane region" description="Helical" evidence="2">
    <location>
        <begin position="128"/>
        <end position="153"/>
    </location>
</feature>
<evidence type="ECO:0000256" key="2">
    <source>
        <dbReference type="SAM" id="Phobius"/>
    </source>
</evidence>
<evidence type="ECO:0000313" key="3">
    <source>
        <dbReference type="Proteomes" id="UP000694888"/>
    </source>
</evidence>
<keyword evidence="3" id="KW-1185">Reference proteome</keyword>
<sequence length="408" mass="45262">MAAQIDEEASLNANKALTVIFIIGILACNIVLLFKFLRKGRLLRSQRKFLVESLALGDIVLALFPLLMEARRYFEGYTLLCYGVQIANTFATAFIPFVYGVSIIVLCSELCFRKKLRSLISSPELASLLMAVLPWGIGAILIFPLFLTGAYGWRCDLKSSDMFRAGYVVGIVLPSIAAVIVALITRMRTPDAVSEYYETPQFQSFMLSQAVTTQHAQVYPQQPYYNPGPPQQPYYNPGPPQQPYYNPGPPKQPYNPGPHQQQNDPTLLPAAAQQPSFPASQSQPPSANVSGPQTSDLSQFAQPLQPMPPTQAVFQTPVSSTQPPSDQQQQLLAAAVRNEQSTLVVVAVLNALLSLPFVLFLLGYELNEDHDTLDPIPLITLRLLFSWVFYLRPIVTPIVWIIKDKNFA</sequence>
<dbReference type="SUPFAM" id="SSF81321">
    <property type="entry name" value="Family A G protein-coupled receptor-like"/>
    <property type="match status" value="1"/>
</dbReference>
<dbReference type="GeneID" id="101864003"/>
<accession>A0ABM0JYZ8</accession>
<proteinExistence type="predicted"/>
<evidence type="ECO:0000256" key="1">
    <source>
        <dbReference type="SAM" id="MobiDB-lite"/>
    </source>
</evidence>